<keyword evidence="3" id="KW-1185">Reference proteome</keyword>
<feature type="compositionally biased region" description="Low complexity" evidence="1">
    <location>
        <begin position="411"/>
        <end position="428"/>
    </location>
</feature>
<feature type="compositionally biased region" description="Polar residues" evidence="1">
    <location>
        <begin position="243"/>
        <end position="255"/>
    </location>
</feature>
<name>A0AAI8Z6Y0_9PEZI</name>
<feature type="compositionally biased region" description="Polar residues" evidence="1">
    <location>
        <begin position="338"/>
        <end position="354"/>
    </location>
</feature>
<reference evidence="2" key="1">
    <citation type="submission" date="2023-11" db="EMBL/GenBank/DDBJ databases">
        <authorList>
            <person name="Alioto T."/>
            <person name="Alioto T."/>
            <person name="Gomez Garrido J."/>
        </authorList>
    </citation>
    <scope>NUCLEOTIDE SEQUENCE</scope>
</reference>
<feature type="region of interest" description="Disordered" evidence="1">
    <location>
        <begin position="297"/>
        <end position="378"/>
    </location>
</feature>
<feature type="region of interest" description="Disordered" evidence="1">
    <location>
        <begin position="1"/>
        <end position="32"/>
    </location>
</feature>
<proteinExistence type="predicted"/>
<dbReference type="EMBL" id="CAVMBE010000088">
    <property type="protein sequence ID" value="CAK4033527.1"/>
    <property type="molecule type" value="Genomic_DNA"/>
</dbReference>
<evidence type="ECO:0000313" key="2">
    <source>
        <dbReference type="EMBL" id="CAK4033527.1"/>
    </source>
</evidence>
<comment type="caution">
    <text evidence="2">The sequence shown here is derived from an EMBL/GenBank/DDBJ whole genome shotgun (WGS) entry which is preliminary data.</text>
</comment>
<feature type="region of interest" description="Disordered" evidence="1">
    <location>
        <begin position="188"/>
        <end position="207"/>
    </location>
</feature>
<feature type="region of interest" description="Disordered" evidence="1">
    <location>
        <begin position="411"/>
        <end position="501"/>
    </location>
</feature>
<protein>
    <submittedName>
        <fullName evidence="2">Uncharacterized protein</fullName>
    </submittedName>
</protein>
<dbReference type="Proteomes" id="UP001296104">
    <property type="component" value="Unassembled WGS sequence"/>
</dbReference>
<evidence type="ECO:0000313" key="3">
    <source>
        <dbReference type="Proteomes" id="UP001296104"/>
    </source>
</evidence>
<feature type="region of interest" description="Disordered" evidence="1">
    <location>
        <begin position="215"/>
        <end position="255"/>
    </location>
</feature>
<gene>
    <name evidence="2" type="ORF">LECACI_7A008685</name>
</gene>
<organism evidence="2 3">
    <name type="scientific">Lecanosticta acicola</name>
    <dbReference type="NCBI Taxonomy" id="111012"/>
    <lineage>
        <taxon>Eukaryota</taxon>
        <taxon>Fungi</taxon>
        <taxon>Dikarya</taxon>
        <taxon>Ascomycota</taxon>
        <taxon>Pezizomycotina</taxon>
        <taxon>Dothideomycetes</taxon>
        <taxon>Dothideomycetidae</taxon>
        <taxon>Mycosphaerellales</taxon>
        <taxon>Mycosphaerellaceae</taxon>
        <taxon>Lecanosticta</taxon>
    </lineage>
</organism>
<evidence type="ECO:0000256" key="1">
    <source>
        <dbReference type="SAM" id="MobiDB-lite"/>
    </source>
</evidence>
<sequence length="501" mass="53414">MGCIPSKSRKSAIQSVPPREAPKPTANRPQSSRCLAEQSLEECLPPADNAHTGVGRYRAKRGAFPTTAARKSFIRMTLLILSDNGLRNISACRVELFFPQAGGQPLCRASLAATHNNTIVQSIISQQGATDHRSAFAWLVMEIEAQFETMIRKTARNVHPSSRPLPPDEAVTKSGAPLRRPVSMSTLRYPQPTMRTPNFLSLSPQPTTWTRGTVKRISNHGLPSPGIESPQNSFQLAKPPSPSSTQAQAARSSVALQHRYHHQRFSDLSNTSLHFSTSLAPQAHHPAPADGVAAPVALPRQSSSPGSSGDHWTAGPNGGAPTARQQRRSLRQHSSTSALPPSTALSRPSTSVLSLETLAEHHRRRRPPPSAAGDGGRDVEIAKTLGSLVGEQQAAAAAAASASAARASASANANASAGPPSPRCSRSLPRPPTPEKSARRSLAAPRPPAALEYYGLDELARSTRHDSGDDKDRDKEVGVKIREVGGDGNAGREEREDELFG</sequence>
<accession>A0AAI8Z6Y0</accession>
<dbReference type="AlphaFoldDB" id="A0AAI8Z6Y0"/>
<feature type="compositionally biased region" description="Basic and acidic residues" evidence="1">
    <location>
        <begin position="458"/>
        <end position="494"/>
    </location>
</feature>